<feature type="signal peptide" evidence="1">
    <location>
        <begin position="1"/>
        <end position="24"/>
    </location>
</feature>
<protein>
    <submittedName>
        <fullName evidence="3">Copper amine oxidase-like protein</fullName>
    </submittedName>
</protein>
<reference evidence="3 4" key="1">
    <citation type="submission" date="2018-03" db="EMBL/GenBank/DDBJ databases">
        <title>Genomic Encyclopedia of Type Strains, Phase III (KMG-III): the genomes of soil and plant-associated and newly described type strains.</title>
        <authorList>
            <person name="Whitman W."/>
        </authorList>
    </citation>
    <scope>NUCLEOTIDE SEQUENCE [LARGE SCALE GENOMIC DNA]</scope>
    <source>
        <strain evidence="3 4">CGMCC 1.07653</strain>
    </source>
</reference>
<accession>A0A2P8H3L7</accession>
<dbReference type="InterPro" id="IPR012854">
    <property type="entry name" value="Cu_amine_oxidase-like_N"/>
</dbReference>
<feature type="domain" description="Copper amine oxidase-like N-terminal" evidence="2">
    <location>
        <begin position="30"/>
        <end position="136"/>
    </location>
</feature>
<evidence type="ECO:0000256" key="1">
    <source>
        <dbReference type="SAM" id="SignalP"/>
    </source>
</evidence>
<dbReference type="Proteomes" id="UP000242310">
    <property type="component" value="Unassembled WGS sequence"/>
</dbReference>
<comment type="caution">
    <text evidence="3">The sequence shown here is derived from an EMBL/GenBank/DDBJ whole genome shotgun (WGS) entry which is preliminary data.</text>
</comment>
<evidence type="ECO:0000259" key="2">
    <source>
        <dbReference type="Pfam" id="PF07833"/>
    </source>
</evidence>
<evidence type="ECO:0000313" key="4">
    <source>
        <dbReference type="Proteomes" id="UP000242310"/>
    </source>
</evidence>
<organism evidence="3 4">
    <name type="scientific">Salsuginibacillus halophilus</name>
    <dbReference type="NCBI Taxonomy" id="517424"/>
    <lineage>
        <taxon>Bacteria</taxon>
        <taxon>Bacillati</taxon>
        <taxon>Bacillota</taxon>
        <taxon>Bacilli</taxon>
        <taxon>Bacillales</taxon>
        <taxon>Bacillaceae</taxon>
        <taxon>Salsuginibacillus</taxon>
    </lineage>
</organism>
<dbReference type="SUPFAM" id="SSF55383">
    <property type="entry name" value="Copper amine oxidase, domain N"/>
    <property type="match status" value="1"/>
</dbReference>
<dbReference type="EMBL" id="PYAV01000023">
    <property type="protein sequence ID" value="PSL40812.1"/>
    <property type="molecule type" value="Genomic_DNA"/>
</dbReference>
<proteinExistence type="predicted"/>
<keyword evidence="1" id="KW-0732">Signal</keyword>
<dbReference type="OrthoDB" id="2503396at2"/>
<dbReference type="RefSeq" id="WP_106590042.1">
    <property type="nucleotide sequence ID" value="NZ_PYAV01000023.1"/>
</dbReference>
<dbReference type="InterPro" id="IPR036582">
    <property type="entry name" value="Mao_N_sf"/>
</dbReference>
<keyword evidence="4" id="KW-1185">Reference proteome</keyword>
<evidence type="ECO:0000313" key="3">
    <source>
        <dbReference type="EMBL" id="PSL40812.1"/>
    </source>
</evidence>
<dbReference type="Pfam" id="PF07833">
    <property type="entry name" value="Cu_amine_oxidN1"/>
    <property type="match status" value="1"/>
</dbReference>
<sequence length="244" mass="27163">MKVISSFAMLLFASLLILSPKAEASSIDVYVDGDRLEFTNSAHITEGRTMVELRPIFESLGVMVDWEQSTQTITTAGDTKMEMQINSQMATVNGSMHQLDVPPTIYEGRTVVPLRFVVEAAGVSVQWDQVNQRVIIGEEHGIETSLWEGYYTIDDHPDLRGGLVITDENDKYFSFEADVAYTHVGQIEGVAEKQGPHTASLVYDPYGCEMTLTRDNGRVTLSEDNLECSYYSGVAIDLNRSYVK</sequence>
<dbReference type="Gene3D" id="3.30.457.10">
    <property type="entry name" value="Copper amine oxidase-like, N-terminal domain"/>
    <property type="match status" value="1"/>
</dbReference>
<gene>
    <name evidence="3" type="ORF">B0H94_1238</name>
</gene>
<name>A0A2P8H3L7_9BACI</name>
<feature type="chain" id="PRO_5015143835" evidence="1">
    <location>
        <begin position="25"/>
        <end position="244"/>
    </location>
</feature>
<dbReference type="AlphaFoldDB" id="A0A2P8H3L7"/>